<evidence type="ECO:0000256" key="1">
    <source>
        <dbReference type="ARBA" id="ARBA00001913"/>
    </source>
</evidence>
<dbReference type="InterPro" id="IPR035874">
    <property type="entry name" value="IDS"/>
</dbReference>
<comment type="similarity">
    <text evidence="2">Belongs to the sulfatase family.</text>
</comment>
<dbReference type="InterPro" id="IPR000917">
    <property type="entry name" value="Sulfatase_N"/>
</dbReference>
<dbReference type="EMBL" id="JAETXX010000003">
    <property type="protein sequence ID" value="MCF8714720.1"/>
    <property type="molecule type" value="Genomic_DNA"/>
</dbReference>
<dbReference type="PANTHER" id="PTHR45953:SF1">
    <property type="entry name" value="IDURONATE 2-SULFATASE"/>
    <property type="match status" value="1"/>
</dbReference>
<gene>
    <name evidence="8" type="ORF">JM658_07750</name>
</gene>
<keyword evidence="6" id="KW-0106">Calcium</keyword>
<evidence type="ECO:0000256" key="5">
    <source>
        <dbReference type="ARBA" id="ARBA00022801"/>
    </source>
</evidence>
<evidence type="ECO:0000256" key="3">
    <source>
        <dbReference type="ARBA" id="ARBA00022723"/>
    </source>
</evidence>
<keyword evidence="5" id="KW-0378">Hydrolase</keyword>
<dbReference type="PROSITE" id="PS00149">
    <property type="entry name" value="SULFATASE_2"/>
    <property type="match status" value="1"/>
</dbReference>
<evidence type="ECO:0000259" key="7">
    <source>
        <dbReference type="Pfam" id="PF00884"/>
    </source>
</evidence>
<dbReference type="RefSeq" id="WP_236958685.1">
    <property type="nucleotide sequence ID" value="NZ_JAETXX010000003.1"/>
</dbReference>
<evidence type="ECO:0000256" key="2">
    <source>
        <dbReference type="ARBA" id="ARBA00008779"/>
    </source>
</evidence>
<keyword evidence="3" id="KW-0479">Metal-binding</keyword>
<dbReference type="InterPro" id="IPR017850">
    <property type="entry name" value="Alkaline_phosphatase_core_sf"/>
</dbReference>
<keyword evidence="4" id="KW-0732">Signal</keyword>
<sequence>MKYLKKIGVIFIVVFTIVIVANKEQKTQAQIPTVEKPNVLIIFIDDLRPELNCFGKSHIKSPNIDALANNSMVFTNAYASVPVCGASRASILTGLHPTYTRFVDYGARVDEDAPNSVTMPEHFKNNGYYTCSIGKIFHHPDDALEGWSEMPCRPDYPNTLKQQELWRDYQSEENEYTKKTNLPLGAAGPAWESANVSDDAYYDGKTAAIAVEKINLLAKSNKPFLLGVGFIRPHLPFNAPKKYWDMYNEEEIDLAENDFFPLDAPVEAKHNYGELRSYTNISNDTIPIPASQAKKLRHGYYASVSYVDAQIGEIIRTLKENNLYDNTIVLLSGDHGWNLGEHALWCKQSCFTNALITPLIVKKVNETKGRRTTSLISMLDIYPTLCELTNVKEPEHLDGNSFAEILNSPNHIINKYVYARFHNAETIKSKQFSYTQYLDSEGRFISDMLYDNLSDPQENINLAHKKEFKTIVEDLKSTLNKHINIRG</sequence>
<feature type="domain" description="Sulfatase N-terminal" evidence="7">
    <location>
        <begin position="37"/>
        <end position="391"/>
    </location>
</feature>
<keyword evidence="9" id="KW-1185">Reference proteome</keyword>
<evidence type="ECO:0000256" key="6">
    <source>
        <dbReference type="ARBA" id="ARBA00022837"/>
    </source>
</evidence>
<evidence type="ECO:0000256" key="4">
    <source>
        <dbReference type="ARBA" id="ARBA00022729"/>
    </source>
</evidence>
<dbReference type="InterPro" id="IPR024607">
    <property type="entry name" value="Sulfatase_CS"/>
</dbReference>
<reference evidence="8 9" key="1">
    <citation type="submission" date="2021-01" db="EMBL/GenBank/DDBJ databases">
        <title>Genome sequencing of Joostella atrarenae M1-2 (= KCTC 23194).</title>
        <authorList>
            <person name="Zakaria M.R."/>
            <person name="Lam M.Q."/>
            <person name="Chong C.S."/>
        </authorList>
    </citation>
    <scope>NUCLEOTIDE SEQUENCE [LARGE SCALE GENOMIC DNA]</scope>
    <source>
        <strain evidence="8 9">M1-2</strain>
    </source>
</reference>
<dbReference type="Proteomes" id="UP000829517">
    <property type="component" value="Unassembled WGS sequence"/>
</dbReference>
<protein>
    <submittedName>
        <fullName evidence="8">Sulfatase</fullName>
    </submittedName>
</protein>
<dbReference type="CDD" id="cd16030">
    <property type="entry name" value="iduronate-2-sulfatase"/>
    <property type="match status" value="1"/>
</dbReference>
<evidence type="ECO:0000313" key="9">
    <source>
        <dbReference type="Proteomes" id="UP000829517"/>
    </source>
</evidence>
<comment type="caution">
    <text evidence="8">The sequence shown here is derived from an EMBL/GenBank/DDBJ whole genome shotgun (WGS) entry which is preliminary data.</text>
</comment>
<dbReference type="Gene3D" id="3.40.720.10">
    <property type="entry name" value="Alkaline Phosphatase, subunit A"/>
    <property type="match status" value="1"/>
</dbReference>
<comment type="cofactor">
    <cofactor evidence="1">
        <name>Ca(2+)</name>
        <dbReference type="ChEBI" id="CHEBI:29108"/>
    </cofactor>
</comment>
<evidence type="ECO:0000313" key="8">
    <source>
        <dbReference type="EMBL" id="MCF8714720.1"/>
    </source>
</evidence>
<name>A0ABS9J2Z4_9FLAO</name>
<proteinExistence type="inferred from homology"/>
<organism evidence="8 9">
    <name type="scientific">Joostella atrarenae</name>
    <dbReference type="NCBI Taxonomy" id="679257"/>
    <lineage>
        <taxon>Bacteria</taxon>
        <taxon>Pseudomonadati</taxon>
        <taxon>Bacteroidota</taxon>
        <taxon>Flavobacteriia</taxon>
        <taxon>Flavobacteriales</taxon>
        <taxon>Flavobacteriaceae</taxon>
        <taxon>Joostella</taxon>
    </lineage>
</organism>
<dbReference type="Pfam" id="PF00884">
    <property type="entry name" value="Sulfatase"/>
    <property type="match status" value="1"/>
</dbReference>
<accession>A0ABS9J2Z4</accession>
<dbReference type="PANTHER" id="PTHR45953">
    <property type="entry name" value="IDURONATE 2-SULFATASE"/>
    <property type="match status" value="1"/>
</dbReference>
<dbReference type="SUPFAM" id="SSF53649">
    <property type="entry name" value="Alkaline phosphatase-like"/>
    <property type="match status" value="1"/>
</dbReference>